<dbReference type="AlphaFoldDB" id="A0A9W8ECR1"/>
<keyword evidence="2" id="KW-0472">Membrane</keyword>
<dbReference type="InterPro" id="IPR002654">
    <property type="entry name" value="Glyco_trans_25"/>
</dbReference>
<feature type="compositionally biased region" description="Low complexity" evidence="1">
    <location>
        <begin position="60"/>
        <end position="73"/>
    </location>
</feature>
<dbReference type="CDD" id="cd06532">
    <property type="entry name" value="Glyco_transf_25"/>
    <property type="match status" value="1"/>
</dbReference>
<keyword evidence="5" id="KW-1185">Reference proteome</keyword>
<dbReference type="GO" id="GO:0050211">
    <property type="term" value="F:procollagen galactosyltransferase activity"/>
    <property type="evidence" value="ECO:0007669"/>
    <property type="project" value="UniProtKB-EC"/>
</dbReference>
<keyword evidence="4" id="KW-0328">Glycosyltransferase</keyword>
<organism evidence="4 5">
    <name type="scientific">Dimargaris verticillata</name>
    <dbReference type="NCBI Taxonomy" id="2761393"/>
    <lineage>
        <taxon>Eukaryota</taxon>
        <taxon>Fungi</taxon>
        <taxon>Fungi incertae sedis</taxon>
        <taxon>Zoopagomycota</taxon>
        <taxon>Kickxellomycotina</taxon>
        <taxon>Dimargaritomycetes</taxon>
        <taxon>Dimargaritales</taxon>
        <taxon>Dimargaritaceae</taxon>
        <taxon>Dimargaris</taxon>
    </lineage>
</organism>
<evidence type="ECO:0000259" key="3">
    <source>
        <dbReference type="Pfam" id="PF01755"/>
    </source>
</evidence>
<evidence type="ECO:0000256" key="2">
    <source>
        <dbReference type="SAM" id="Phobius"/>
    </source>
</evidence>
<dbReference type="EC" id="2.4.1.50" evidence="4"/>
<feature type="transmembrane region" description="Helical" evidence="2">
    <location>
        <begin position="33"/>
        <end position="57"/>
    </location>
</feature>
<gene>
    <name evidence="4" type="primary">COLGALT2</name>
    <name evidence="4" type="ORF">H4R34_003337</name>
</gene>
<reference evidence="4" key="1">
    <citation type="submission" date="2022-07" db="EMBL/GenBank/DDBJ databases">
        <title>Phylogenomic reconstructions and comparative analyses of Kickxellomycotina fungi.</title>
        <authorList>
            <person name="Reynolds N.K."/>
            <person name="Stajich J.E."/>
            <person name="Barry K."/>
            <person name="Grigoriev I.V."/>
            <person name="Crous P."/>
            <person name="Smith M.E."/>
        </authorList>
    </citation>
    <scope>NUCLEOTIDE SEQUENCE</scope>
    <source>
        <strain evidence="4">RSA 567</strain>
    </source>
</reference>
<keyword evidence="2" id="KW-1133">Transmembrane helix</keyword>
<proteinExistence type="predicted"/>
<dbReference type="Pfam" id="PF01755">
    <property type="entry name" value="Glyco_transf_25"/>
    <property type="match status" value="1"/>
</dbReference>
<keyword evidence="4" id="KW-0808">Transferase</keyword>
<comment type="caution">
    <text evidence="4">The sequence shown here is derived from an EMBL/GenBank/DDBJ whole genome shotgun (WGS) entry which is preliminary data.</text>
</comment>
<feature type="region of interest" description="Disordered" evidence="1">
    <location>
        <begin position="60"/>
        <end position="84"/>
    </location>
</feature>
<dbReference type="OrthoDB" id="47375at2759"/>
<protein>
    <submittedName>
        <fullName evidence="4">Procollagen galactosyltransferase 2</fullName>
        <ecNumber evidence="4">2.4.1.50</ecNumber>
    </submittedName>
</protein>
<feature type="domain" description="Glycosyl transferase family 25" evidence="3">
    <location>
        <begin position="141"/>
        <end position="302"/>
    </location>
</feature>
<accession>A0A9W8ECR1</accession>
<sequence length="373" mass="41925">MGEVERLYAAEEGGILSSEATKRSQRQRPKQWLSCRGLVVGLFCTWLILTAGFFYYARGSSPTSATSTRKTTTQDPAENANEPQPNVVAPAIVEKIVHVTETVTMVATPTATAEAQQELPLTKPEVASLKDFGAYPMGFDRTYIINLASRTDRREKMQAMADFLRLDVTFLEATDKEAVRADPKLWPPERSWMRDSQIACWKSHMRIYEAMEQDPTLETVLILEDDIDIDYDFAYKAQLALDALRKEQWDMLYLGHCSGFEGKADKLVNQTANLFHAAYPVCSHGYAITRQGAKKLQQKLAKPLGPFDLMVVGLNEHHSANIFSIQPPLITQYHFQGDTSDINTDGHNGMTGGPVSISTRERLHLYYQQTHTD</sequence>
<evidence type="ECO:0000256" key="1">
    <source>
        <dbReference type="SAM" id="MobiDB-lite"/>
    </source>
</evidence>
<dbReference type="Proteomes" id="UP001151582">
    <property type="component" value="Unassembled WGS sequence"/>
</dbReference>
<evidence type="ECO:0000313" key="5">
    <source>
        <dbReference type="Proteomes" id="UP001151582"/>
    </source>
</evidence>
<keyword evidence="2" id="KW-0812">Transmembrane</keyword>
<evidence type="ECO:0000313" key="4">
    <source>
        <dbReference type="EMBL" id="KAJ1978084.1"/>
    </source>
</evidence>
<dbReference type="EMBL" id="JANBQB010000300">
    <property type="protein sequence ID" value="KAJ1978084.1"/>
    <property type="molecule type" value="Genomic_DNA"/>
</dbReference>
<name>A0A9W8ECR1_9FUNG</name>